<dbReference type="Proteomes" id="UP000190774">
    <property type="component" value="Unassembled WGS sequence"/>
</dbReference>
<organism evidence="2 3">
    <name type="scientific">Prosthecobacter debontii</name>
    <dbReference type="NCBI Taxonomy" id="48467"/>
    <lineage>
        <taxon>Bacteria</taxon>
        <taxon>Pseudomonadati</taxon>
        <taxon>Verrucomicrobiota</taxon>
        <taxon>Verrucomicrobiia</taxon>
        <taxon>Verrucomicrobiales</taxon>
        <taxon>Verrucomicrobiaceae</taxon>
        <taxon>Prosthecobacter</taxon>
    </lineage>
</organism>
<evidence type="ECO:0000313" key="2">
    <source>
        <dbReference type="EMBL" id="SKA92834.1"/>
    </source>
</evidence>
<dbReference type="AlphaFoldDB" id="A0A1T4XTI8"/>
<reference evidence="3" key="1">
    <citation type="submission" date="2017-02" db="EMBL/GenBank/DDBJ databases">
        <authorList>
            <person name="Varghese N."/>
            <person name="Submissions S."/>
        </authorList>
    </citation>
    <scope>NUCLEOTIDE SEQUENCE [LARGE SCALE GENOMIC DNA]</scope>
    <source>
        <strain evidence="3">ATCC 700200</strain>
    </source>
</reference>
<dbReference type="OrthoDB" id="121857at2"/>
<evidence type="ECO:0000313" key="3">
    <source>
        <dbReference type="Proteomes" id="UP000190774"/>
    </source>
</evidence>
<dbReference type="PROSITE" id="PS50075">
    <property type="entry name" value="CARRIER"/>
    <property type="match status" value="1"/>
</dbReference>
<dbReference type="SUPFAM" id="SSF47336">
    <property type="entry name" value="ACP-like"/>
    <property type="match status" value="1"/>
</dbReference>
<name>A0A1T4XTI8_9BACT</name>
<dbReference type="Gene3D" id="1.10.1200.10">
    <property type="entry name" value="ACP-like"/>
    <property type="match status" value="1"/>
</dbReference>
<dbReference type="RefSeq" id="WP_139373164.1">
    <property type="nucleotide sequence ID" value="NZ_FUYE01000005.1"/>
</dbReference>
<accession>A0A1T4XTI8</accession>
<proteinExistence type="predicted"/>
<evidence type="ECO:0000259" key="1">
    <source>
        <dbReference type="PROSITE" id="PS50075"/>
    </source>
</evidence>
<gene>
    <name evidence="2" type="ORF">SAMN02745166_01986</name>
</gene>
<dbReference type="Pfam" id="PF00550">
    <property type="entry name" value="PP-binding"/>
    <property type="match status" value="1"/>
</dbReference>
<dbReference type="InterPro" id="IPR009081">
    <property type="entry name" value="PP-bd_ACP"/>
</dbReference>
<feature type="domain" description="Carrier" evidence="1">
    <location>
        <begin position="3"/>
        <end position="75"/>
    </location>
</feature>
<sequence length="75" mass="8291">MSDTLNSVVAIIREAVPGAEINPEADGDRSFKELGIDSLDKMSLLLGIQEKWNLEFTEQEIAELNSINDICRKVG</sequence>
<dbReference type="InterPro" id="IPR036736">
    <property type="entry name" value="ACP-like_sf"/>
</dbReference>
<dbReference type="EMBL" id="FUYE01000005">
    <property type="protein sequence ID" value="SKA92834.1"/>
    <property type="molecule type" value="Genomic_DNA"/>
</dbReference>
<keyword evidence="3" id="KW-1185">Reference proteome</keyword>
<protein>
    <submittedName>
        <fullName evidence="2">Acyl carrier protein</fullName>
    </submittedName>
</protein>
<dbReference type="STRING" id="48467.SAMN02745166_01986"/>